<evidence type="ECO:0000313" key="4">
    <source>
        <dbReference type="EMBL" id="KAE9448630.1"/>
    </source>
</evidence>
<keyword evidence="2" id="KW-0472">Membrane</keyword>
<organism evidence="4 5">
    <name type="scientific">Rhododendron williamsianum</name>
    <dbReference type="NCBI Taxonomy" id="262921"/>
    <lineage>
        <taxon>Eukaryota</taxon>
        <taxon>Viridiplantae</taxon>
        <taxon>Streptophyta</taxon>
        <taxon>Embryophyta</taxon>
        <taxon>Tracheophyta</taxon>
        <taxon>Spermatophyta</taxon>
        <taxon>Magnoliopsida</taxon>
        <taxon>eudicotyledons</taxon>
        <taxon>Gunneridae</taxon>
        <taxon>Pentapetalae</taxon>
        <taxon>asterids</taxon>
        <taxon>Ericales</taxon>
        <taxon>Ericaceae</taxon>
        <taxon>Ericoideae</taxon>
        <taxon>Rhodoreae</taxon>
        <taxon>Rhododendron</taxon>
    </lineage>
</organism>
<feature type="non-terminal residue" evidence="4">
    <location>
        <position position="1"/>
    </location>
</feature>
<dbReference type="GO" id="GO:0016787">
    <property type="term" value="F:hydrolase activity"/>
    <property type="evidence" value="ECO:0007669"/>
    <property type="project" value="UniProtKB-KW"/>
</dbReference>
<dbReference type="PROSITE" id="PS51671">
    <property type="entry name" value="ACT"/>
    <property type="match status" value="1"/>
</dbReference>
<evidence type="ECO:0000256" key="2">
    <source>
        <dbReference type="SAM" id="Phobius"/>
    </source>
</evidence>
<dbReference type="InterPro" id="IPR010043">
    <property type="entry name" value="UTase/UR"/>
</dbReference>
<feature type="transmembrane region" description="Helical" evidence="2">
    <location>
        <begin position="181"/>
        <end position="203"/>
    </location>
</feature>
<dbReference type="InterPro" id="IPR002912">
    <property type="entry name" value="ACT_dom"/>
</dbReference>
<evidence type="ECO:0000256" key="1">
    <source>
        <dbReference type="ARBA" id="ARBA00022801"/>
    </source>
</evidence>
<dbReference type="Pfam" id="PF01842">
    <property type="entry name" value="ACT"/>
    <property type="match status" value="1"/>
</dbReference>
<accession>A0A6A4KST8</accession>
<comment type="caution">
    <text evidence="4">The sequence shown here is derived from an EMBL/GenBank/DDBJ whole genome shotgun (WGS) entry which is preliminary data.</text>
</comment>
<dbReference type="GO" id="GO:0008773">
    <property type="term" value="F:[protein-PII] uridylyltransferase activity"/>
    <property type="evidence" value="ECO:0007669"/>
    <property type="project" value="InterPro"/>
</dbReference>
<gene>
    <name evidence="4" type="ORF">C3L33_19472</name>
</gene>
<keyword evidence="2" id="KW-1133">Transmembrane helix</keyword>
<keyword evidence="2" id="KW-0812">Transmembrane</keyword>
<dbReference type="PANTHER" id="PTHR47320">
    <property type="entry name" value="BIFUNCTIONAL URIDYLYLTRANSFERASE/URIDYLYL-REMOVING ENZYME"/>
    <property type="match status" value="1"/>
</dbReference>
<name>A0A6A4KST8_9ERIC</name>
<sequence length="222" mass="24915">MAVVEPSPATNSRQQMRKHEVYNEVLRRLKESPNVEEVEQPGFDDQLWAHFNRLPTRYALDVNVERAEDVLMHKRLLQLAHDPDVGSVASCIHPPPAFGSSPNLEALALEDGDSVVRGLQYSRPMHEITFSTDDKPKVLSQLTTLLAEVGLNIQEAHAFSTTDGYSLDVFVVDGWPYEIQILVVVLEGISMVVLLFVIFWLFYVVATWDSRIKVAVSLTLGS</sequence>
<protein>
    <recommendedName>
        <fullName evidence="3">ACT domain-containing protein</fullName>
    </recommendedName>
</protein>
<dbReference type="Proteomes" id="UP000428333">
    <property type="component" value="Linkage Group LG12"/>
</dbReference>
<evidence type="ECO:0000313" key="5">
    <source>
        <dbReference type="Proteomes" id="UP000428333"/>
    </source>
</evidence>
<evidence type="ECO:0000259" key="3">
    <source>
        <dbReference type="PROSITE" id="PS51671"/>
    </source>
</evidence>
<keyword evidence="1" id="KW-0378">Hydrolase</keyword>
<dbReference type="InterPro" id="IPR045865">
    <property type="entry name" value="ACT-like_dom_sf"/>
</dbReference>
<dbReference type="EMBL" id="QEFC01003404">
    <property type="protein sequence ID" value="KAE9448630.1"/>
    <property type="molecule type" value="Genomic_DNA"/>
</dbReference>
<dbReference type="SUPFAM" id="SSF55021">
    <property type="entry name" value="ACT-like"/>
    <property type="match status" value="1"/>
</dbReference>
<dbReference type="AlphaFoldDB" id="A0A6A4KST8"/>
<feature type="domain" description="ACT" evidence="3">
    <location>
        <begin position="127"/>
        <end position="200"/>
    </location>
</feature>
<keyword evidence="5" id="KW-1185">Reference proteome</keyword>
<dbReference type="PANTHER" id="PTHR47320:SF1">
    <property type="entry name" value="BIFUNCTIONAL URIDYLYLTRANSFERASE_URIDYLYL-REMOVING ENZYME"/>
    <property type="match status" value="1"/>
</dbReference>
<dbReference type="OrthoDB" id="784063at2759"/>
<dbReference type="Gene3D" id="3.30.70.260">
    <property type="match status" value="1"/>
</dbReference>
<reference evidence="4 5" key="1">
    <citation type="journal article" date="2019" name="Genome Biol. Evol.">
        <title>The Rhododendron genome and chromosomal organization provide insight into shared whole-genome duplications across the heath family (Ericaceae).</title>
        <authorList>
            <person name="Soza V.L."/>
            <person name="Lindsley D."/>
            <person name="Waalkes A."/>
            <person name="Ramage E."/>
            <person name="Patwardhan R.P."/>
            <person name="Burton J.N."/>
            <person name="Adey A."/>
            <person name="Kumar A."/>
            <person name="Qiu R."/>
            <person name="Shendure J."/>
            <person name="Hall B."/>
        </authorList>
    </citation>
    <scope>NUCLEOTIDE SEQUENCE [LARGE SCALE GENOMIC DNA]</scope>
    <source>
        <strain evidence="4">RSF 1966-606</strain>
    </source>
</reference>
<proteinExistence type="predicted"/>